<evidence type="ECO:0000256" key="3">
    <source>
        <dbReference type="ARBA" id="ARBA00022722"/>
    </source>
</evidence>
<name>A0A0D3J9A7_EMIH1</name>
<evidence type="ECO:0000256" key="5">
    <source>
        <dbReference type="ARBA" id="ARBA00022801"/>
    </source>
</evidence>
<dbReference type="CDD" id="cd06559">
    <property type="entry name" value="Endonuclease_V"/>
    <property type="match status" value="1"/>
</dbReference>
<dbReference type="OMA" id="CGIASHF"/>
<dbReference type="PANTHER" id="PTHR28511:SF1">
    <property type="entry name" value="ENDONUCLEASE V"/>
    <property type="match status" value="1"/>
</dbReference>
<evidence type="ECO:0000256" key="1">
    <source>
        <dbReference type="ARBA" id="ARBA00004496"/>
    </source>
</evidence>
<dbReference type="EnsemblProtists" id="EOD20092">
    <property type="protein sequence ID" value="EOD20092"/>
    <property type="gene ID" value="EMIHUDRAFT_208917"/>
</dbReference>
<evidence type="ECO:0008006" key="8">
    <source>
        <dbReference type="Google" id="ProtNLM"/>
    </source>
</evidence>
<comment type="subcellular location">
    <subcellularLocation>
        <location evidence="1">Cytoplasm</location>
    </subcellularLocation>
</comment>
<protein>
    <recommendedName>
        <fullName evidence="8">Endonuclease V</fullName>
    </recommendedName>
</protein>
<dbReference type="Pfam" id="PF04493">
    <property type="entry name" value="Endonuclease_5"/>
    <property type="match status" value="1"/>
</dbReference>
<dbReference type="GO" id="GO:0005730">
    <property type="term" value="C:nucleolus"/>
    <property type="evidence" value="ECO:0007669"/>
    <property type="project" value="TreeGrafter"/>
</dbReference>
<dbReference type="GO" id="GO:0003727">
    <property type="term" value="F:single-stranded RNA binding"/>
    <property type="evidence" value="ECO:0007669"/>
    <property type="project" value="TreeGrafter"/>
</dbReference>
<dbReference type="STRING" id="2903.R1CCI0"/>
<keyword evidence="2" id="KW-0963">Cytoplasm</keyword>
<dbReference type="HOGENOM" id="CLU_047631_0_1_1"/>
<dbReference type="Proteomes" id="UP000013827">
    <property type="component" value="Unassembled WGS sequence"/>
</dbReference>
<keyword evidence="5" id="KW-0378">Hydrolase</keyword>
<dbReference type="PANTHER" id="PTHR28511">
    <property type="entry name" value="ENDONUCLEASE V"/>
    <property type="match status" value="1"/>
</dbReference>
<dbReference type="GO" id="GO:0006281">
    <property type="term" value="P:DNA repair"/>
    <property type="evidence" value="ECO:0007669"/>
    <property type="project" value="InterPro"/>
</dbReference>
<sequence>MRLLRRSLLPALLAGSALLLRDGRLLRCWWWLRQRWLRSFLTETDVVDPERLRRIGGVDVSFVKGSETDACAALVVLDAATLEVIHTSCRRVVLTAPYIPGYLAFREVRFLLELLAELREAAPHLYPDAILVDGNGVLSGVPTIGVGKSLHRVDGLTKGTVAALTAQLDRRAPSGALLRTSEPASAAGGIRPVVVSVGHGLSLPSALDVVRRCSRHRIPEPVRQADLRSREWLREHGAAAEEEGG</sequence>
<dbReference type="eggNOG" id="KOG4417">
    <property type="taxonomic scope" value="Eukaryota"/>
</dbReference>
<evidence type="ECO:0000256" key="4">
    <source>
        <dbReference type="ARBA" id="ARBA00022759"/>
    </source>
</evidence>
<reference evidence="6" key="2">
    <citation type="submission" date="2024-10" db="UniProtKB">
        <authorList>
            <consortium name="EnsemblProtists"/>
        </authorList>
    </citation>
    <scope>IDENTIFICATION</scope>
</reference>
<keyword evidence="3" id="KW-0540">Nuclease</keyword>
<keyword evidence="7" id="KW-1185">Reference proteome</keyword>
<evidence type="ECO:0000313" key="7">
    <source>
        <dbReference type="Proteomes" id="UP000013827"/>
    </source>
</evidence>
<dbReference type="InterPro" id="IPR007581">
    <property type="entry name" value="Endonuclease-V"/>
</dbReference>
<dbReference type="GeneID" id="17265590"/>
<dbReference type="GO" id="GO:0005737">
    <property type="term" value="C:cytoplasm"/>
    <property type="evidence" value="ECO:0007669"/>
    <property type="project" value="UniProtKB-SubCell"/>
</dbReference>
<evidence type="ECO:0000256" key="2">
    <source>
        <dbReference type="ARBA" id="ARBA00022490"/>
    </source>
</evidence>
<evidence type="ECO:0000313" key="6">
    <source>
        <dbReference type="EnsemblProtists" id="EOD20092"/>
    </source>
</evidence>
<dbReference type="Gene3D" id="3.30.2170.10">
    <property type="entry name" value="archaeoglobus fulgidus dsm 4304 superfamily"/>
    <property type="match status" value="1"/>
</dbReference>
<proteinExistence type="predicted"/>
<dbReference type="KEGG" id="ehx:EMIHUDRAFT_208917"/>
<reference evidence="7" key="1">
    <citation type="journal article" date="2013" name="Nature">
        <title>Pan genome of the phytoplankton Emiliania underpins its global distribution.</title>
        <authorList>
            <person name="Read B.A."/>
            <person name="Kegel J."/>
            <person name="Klute M.J."/>
            <person name="Kuo A."/>
            <person name="Lefebvre S.C."/>
            <person name="Maumus F."/>
            <person name="Mayer C."/>
            <person name="Miller J."/>
            <person name="Monier A."/>
            <person name="Salamov A."/>
            <person name="Young J."/>
            <person name="Aguilar M."/>
            <person name="Claverie J.M."/>
            <person name="Frickenhaus S."/>
            <person name="Gonzalez K."/>
            <person name="Herman E.K."/>
            <person name="Lin Y.C."/>
            <person name="Napier J."/>
            <person name="Ogata H."/>
            <person name="Sarno A.F."/>
            <person name="Shmutz J."/>
            <person name="Schroeder D."/>
            <person name="de Vargas C."/>
            <person name="Verret F."/>
            <person name="von Dassow P."/>
            <person name="Valentin K."/>
            <person name="Van de Peer Y."/>
            <person name="Wheeler G."/>
            <person name="Dacks J.B."/>
            <person name="Delwiche C.F."/>
            <person name="Dyhrman S.T."/>
            <person name="Glockner G."/>
            <person name="John U."/>
            <person name="Richards T."/>
            <person name="Worden A.Z."/>
            <person name="Zhang X."/>
            <person name="Grigoriev I.V."/>
            <person name="Allen A.E."/>
            <person name="Bidle K."/>
            <person name="Borodovsky M."/>
            <person name="Bowler C."/>
            <person name="Brownlee C."/>
            <person name="Cock J.M."/>
            <person name="Elias M."/>
            <person name="Gladyshev V.N."/>
            <person name="Groth M."/>
            <person name="Guda C."/>
            <person name="Hadaegh A."/>
            <person name="Iglesias-Rodriguez M.D."/>
            <person name="Jenkins J."/>
            <person name="Jones B.M."/>
            <person name="Lawson T."/>
            <person name="Leese F."/>
            <person name="Lindquist E."/>
            <person name="Lobanov A."/>
            <person name="Lomsadze A."/>
            <person name="Malik S.B."/>
            <person name="Marsh M.E."/>
            <person name="Mackinder L."/>
            <person name="Mock T."/>
            <person name="Mueller-Roeber B."/>
            <person name="Pagarete A."/>
            <person name="Parker M."/>
            <person name="Probert I."/>
            <person name="Quesneville H."/>
            <person name="Raines C."/>
            <person name="Rensing S.A."/>
            <person name="Riano-Pachon D.M."/>
            <person name="Richier S."/>
            <person name="Rokitta S."/>
            <person name="Shiraiwa Y."/>
            <person name="Soanes D.M."/>
            <person name="van der Giezen M."/>
            <person name="Wahlund T.M."/>
            <person name="Williams B."/>
            <person name="Wilson W."/>
            <person name="Wolfe G."/>
            <person name="Wurch L.L."/>
        </authorList>
    </citation>
    <scope>NUCLEOTIDE SEQUENCE</scope>
</reference>
<dbReference type="GO" id="GO:0016891">
    <property type="term" value="F:RNA endonuclease activity producing 5'-phosphomonoesters, hydrolytic mechanism"/>
    <property type="evidence" value="ECO:0007669"/>
    <property type="project" value="TreeGrafter"/>
</dbReference>
<dbReference type="RefSeq" id="XP_005772521.1">
    <property type="nucleotide sequence ID" value="XM_005772464.1"/>
</dbReference>
<keyword evidence="4" id="KW-0255">Endonuclease</keyword>
<organism evidence="6 7">
    <name type="scientific">Emiliania huxleyi (strain CCMP1516)</name>
    <dbReference type="NCBI Taxonomy" id="280463"/>
    <lineage>
        <taxon>Eukaryota</taxon>
        <taxon>Haptista</taxon>
        <taxon>Haptophyta</taxon>
        <taxon>Prymnesiophyceae</taxon>
        <taxon>Isochrysidales</taxon>
        <taxon>Noelaerhabdaceae</taxon>
        <taxon>Emiliania</taxon>
    </lineage>
</organism>
<dbReference type="PaxDb" id="2903-EOD20092"/>
<dbReference type="AlphaFoldDB" id="A0A0D3J9A7"/>
<accession>A0A0D3J9A7</accession>